<feature type="transmembrane region" description="Helical" evidence="2">
    <location>
        <begin position="31"/>
        <end position="53"/>
    </location>
</feature>
<protein>
    <recommendedName>
        <fullName evidence="5">Ubiquitin-protein ligase sel1</fullName>
    </recommendedName>
</protein>
<evidence type="ECO:0000313" key="4">
    <source>
        <dbReference type="Proteomes" id="UP000800200"/>
    </source>
</evidence>
<dbReference type="Pfam" id="PF12273">
    <property type="entry name" value="RCR"/>
    <property type="match status" value="1"/>
</dbReference>
<sequence length="200" mass="22909">MVLSKRYCVEYVDGTVECFRDGFWYTETGVIVKWSILAAIFLFFMAWFVGGYMHAKRRMRKGLPLMAYHRWLVPYKERQRWGQTPQNHFTFYAAQPYGQRPNGTYPEPPPMYNNDAPPNYVPPPPGATKAHPTQSYMEMQPQYGVPPPQPTGAYPIGGQQTGIVGGGRPDVENQNQNQELPPRPQQAKLAVANLLSRFRR</sequence>
<keyword evidence="2" id="KW-0812">Transmembrane</keyword>
<feature type="compositionally biased region" description="Gly residues" evidence="1">
    <location>
        <begin position="159"/>
        <end position="168"/>
    </location>
</feature>
<dbReference type="InterPro" id="IPR020999">
    <property type="entry name" value="Chitin_synth_reg_RCR"/>
</dbReference>
<dbReference type="OrthoDB" id="5400539at2759"/>
<feature type="region of interest" description="Disordered" evidence="1">
    <location>
        <begin position="100"/>
        <end position="185"/>
    </location>
</feature>
<gene>
    <name evidence="3" type="ORF">K469DRAFT_569101</name>
</gene>
<dbReference type="AlphaFoldDB" id="A0A6A6E9N6"/>
<keyword evidence="4" id="KW-1185">Reference proteome</keyword>
<dbReference type="Proteomes" id="UP000800200">
    <property type="component" value="Unassembled WGS sequence"/>
</dbReference>
<evidence type="ECO:0008006" key="5">
    <source>
        <dbReference type="Google" id="ProtNLM"/>
    </source>
</evidence>
<dbReference type="EMBL" id="ML994626">
    <property type="protein sequence ID" value="KAF2187853.1"/>
    <property type="molecule type" value="Genomic_DNA"/>
</dbReference>
<evidence type="ECO:0000256" key="1">
    <source>
        <dbReference type="SAM" id="MobiDB-lite"/>
    </source>
</evidence>
<reference evidence="3" key="1">
    <citation type="journal article" date="2020" name="Stud. Mycol.">
        <title>101 Dothideomycetes genomes: a test case for predicting lifestyles and emergence of pathogens.</title>
        <authorList>
            <person name="Haridas S."/>
            <person name="Albert R."/>
            <person name="Binder M."/>
            <person name="Bloem J."/>
            <person name="Labutti K."/>
            <person name="Salamov A."/>
            <person name="Andreopoulos B."/>
            <person name="Baker S."/>
            <person name="Barry K."/>
            <person name="Bills G."/>
            <person name="Bluhm B."/>
            <person name="Cannon C."/>
            <person name="Castanera R."/>
            <person name="Culley D."/>
            <person name="Daum C."/>
            <person name="Ezra D."/>
            <person name="Gonzalez J."/>
            <person name="Henrissat B."/>
            <person name="Kuo A."/>
            <person name="Liang C."/>
            <person name="Lipzen A."/>
            <person name="Lutzoni F."/>
            <person name="Magnuson J."/>
            <person name="Mondo S."/>
            <person name="Nolan M."/>
            <person name="Ohm R."/>
            <person name="Pangilinan J."/>
            <person name="Park H.-J."/>
            <person name="Ramirez L."/>
            <person name="Alfaro M."/>
            <person name="Sun H."/>
            <person name="Tritt A."/>
            <person name="Yoshinaga Y."/>
            <person name="Zwiers L.-H."/>
            <person name="Turgeon B."/>
            <person name="Goodwin S."/>
            <person name="Spatafora J."/>
            <person name="Crous P."/>
            <person name="Grigoriev I."/>
        </authorList>
    </citation>
    <scope>NUCLEOTIDE SEQUENCE</scope>
    <source>
        <strain evidence="3">CBS 207.26</strain>
    </source>
</reference>
<accession>A0A6A6E9N6</accession>
<name>A0A6A6E9N6_9PEZI</name>
<evidence type="ECO:0000313" key="3">
    <source>
        <dbReference type="EMBL" id="KAF2187853.1"/>
    </source>
</evidence>
<organism evidence="3 4">
    <name type="scientific">Zopfia rhizophila CBS 207.26</name>
    <dbReference type="NCBI Taxonomy" id="1314779"/>
    <lineage>
        <taxon>Eukaryota</taxon>
        <taxon>Fungi</taxon>
        <taxon>Dikarya</taxon>
        <taxon>Ascomycota</taxon>
        <taxon>Pezizomycotina</taxon>
        <taxon>Dothideomycetes</taxon>
        <taxon>Dothideomycetes incertae sedis</taxon>
        <taxon>Zopfiaceae</taxon>
        <taxon>Zopfia</taxon>
    </lineage>
</organism>
<keyword evidence="2" id="KW-1133">Transmembrane helix</keyword>
<keyword evidence="2" id="KW-0472">Membrane</keyword>
<evidence type="ECO:0000256" key="2">
    <source>
        <dbReference type="SAM" id="Phobius"/>
    </source>
</evidence>
<proteinExistence type="predicted"/>